<proteinExistence type="predicted"/>
<reference evidence="2 3" key="1">
    <citation type="submission" date="2020-02" db="EMBL/GenBank/DDBJ databases">
        <title>Genome sequence of Parvularcula flava strain NH6-79.</title>
        <authorList>
            <person name="Abdul Karim M.H."/>
            <person name="Lam M.Q."/>
            <person name="Chen S.J."/>
            <person name="Yahya A."/>
            <person name="Shahir S."/>
            <person name="Shamsir M.S."/>
            <person name="Chong C.S."/>
        </authorList>
    </citation>
    <scope>NUCLEOTIDE SEQUENCE [LARGE SCALE GENOMIC DNA]</scope>
    <source>
        <strain evidence="2 3">NH6-79</strain>
    </source>
</reference>
<feature type="chain" id="PRO_5047268400" description="Lysozyme inhibitor LprI N-terminal domain-containing protein" evidence="1">
    <location>
        <begin position="23"/>
        <end position="166"/>
    </location>
</feature>
<keyword evidence="3" id="KW-1185">Reference proteome</keyword>
<evidence type="ECO:0000313" key="3">
    <source>
        <dbReference type="Proteomes" id="UP000818603"/>
    </source>
</evidence>
<gene>
    <name evidence="2" type="ORF">FF098_010885</name>
</gene>
<comment type="caution">
    <text evidence="2">The sequence shown here is derived from an EMBL/GenBank/DDBJ whole genome shotgun (WGS) entry which is preliminary data.</text>
</comment>
<evidence type="ECO:0000313" key="2">
    <source>
        <dbReference type="EMBL" id="NHK28411.1"/>
    </source>
</evidence>
<dbReference type="EMBL" id="VCJR02000002">
    <property type="protein sequence ID" value="NHK28411.1"/>
    <property type="molecule type" value="Genomic_DNA"/>
</dbReference>
<accession>A0ABX0HLJ8</accession>
<organism evidence="2 3">
    <name type="scientific">Aquisalinus luteolus</name>
    <dbReference type="NCBI Taxonomy" id="1566827"/>
    <lineage>
        <taxon>Bacteria</taxon>
        <taxon>Pseudomonadati</taxon>
        <taxon>Pseudomonadota</taxon>
        <taxon>Alphaproteobacteria</taxon>
        <taxon>Parvularculales</taxon>
        <taxon>Parvularculaceae</taxon>
        <taxon>Aquisalinus</taxon>
    </lineage>
</organism>
<sequence length="166" mass="17958">MKRAIAIAMVAGALMVPVSGHAQQAYDEQLASYQECAQVTHDAYPAEGEWPTKAEADAAIAVCEKTLAFMEETLARPDLTPALLAYSRYWAGDTHRQLGFLMGARQMGTTGTVVAEPAMCEHAEKALSYADGLEAMKFAEEDAQKVIEDLVGQIRKKANIVAGYCD</sequence>
<protein>
    <recommendedName>
        <fullName evidence="4">Lysozyme inhibitor LprI N-terminal domain-containing protein</fullName>
    </recommendedName>
</protein>
<evidence type="ECO:0000256" key="1">
    <source>
        <dbReference type="SAM" id="SignalP"/>
    </source>
</evidence>
<evidence type="ECO:0008006" key="4">
    <source>
        <dbReference type="Google" id="ProtNLM"/>
    </source>
</evidence>
<feature type="signal peptide" evidence="1">
    <location>
        <begin position="1"/>
        <end position="22"/>
    </location>
</feature>
<dbReference type="RefSeq" id="WP_155140396.1">
    <property type="nucleotide sequence ID" value="NZ_BMGZ01000002.1"/>
</dbReference>
<dbReference type="Proteomes" id="UP000818603">
    <property type="component" value="Unassembled WGS sequence"/>
</dbReference>
<keyword evidence="1" id="KW-0732">Signal</keyword>
<name>A0ABX0HLJ8_9PROT</name>